<dbReference type="NCBIfam" id="TIGR00229">
    <property type="entry name" value="sensory_box"/>
    <property type="match status" value="2"/>
</dbReference>
<dbReference type="InterPro" id="IPR000160">
    <property type="entry name" value="GGDEF_dom"/>
</dbReference>
<dbReference type="InterPro" id="IPR052155">
    <property type="entry name" value="Biofilm_reg_signaling"/>
</dbReference>
<feature type="domain" description="PAS" evidence="1">
    <location>
        <begin position="20"/>
        <end position="86"/>
    </location>
</feature>
<dbReference type="InterPro" id="IPR000014">
    <property type="entry name" value="PAS"/>
</dbReference>
<dbReference type="InterPro" id="IPR043128">
    <property type="entry name" value="Rev_trsase/Diguanyl_cyclase"/>
</dbReference>
<dbReference type="InterPro" id="IPR001610">
    <property type="entry name" value="PAC"/>
</dbReference>
<feature type="domain" description="GGDEF" evidence="3">
    <location>
        <begin position="295"/>
        <end position="424"/>
    </location>
</feature>
<dbReference type="PANTHER" id="PTHR44757:SF2">
    <property type="entry name" value="BIOFILM ARCHITECTURE MAINTENANCE PROTEIN MBAA"/>
    <property type="match status" value="1"/>
</dbReference>
<reference evidence="4 5" key="1">
    <citation type="submission" date="2020-08" db="EMBL/GenBank/DDBJ databases">
        <authorList>
            <person name="Liu C."/>
            <person name="Sun Q."/>
        </authorList>
    </citation>
    <scope>NUCLEOTIDE SEQUENCE [LARGE SCALE GENOMIC DNA]</scope>
    <source>
        <strain evidence="4 5">N22</strain>
    </source>
</reference>
<dbReference type="PROSITE" id="PS50887">
    <property type="entry name" value="GGDEF"/>
    <property type="match status" value="1"/>
</dbReference>
<accession>A0A842JH64</accession>
<feature type="domain" description="PAC" evidence="2">
    <location>
        <begin position="88"/>
        <end position="139"/>
    </location>
</feature>
<evidence type="ECO:0000259" key="3">
    <source>
        <dbReference type="PROSITE" id="PS50887"/>
    </source>
</evidence>
<comment type="caution">
    <text evidence="4">The sequence shown here is derived from an EMBL/GenBank/DDBJ whole genome shotgun (WGS) entry which is preliminary data.</text>
</comment>
<evidence type="ECO:0000259" key="2">
    <source>
        <dbReference type="PROSITE" id="PS50113"/>
    </source>
</evidence>
<organism evidence="4 5">
    <name type="scientific">Gordonibacter massiliensis</name>
    <name type="common">ex Traore et al. 2017</name>
    <dbReference type="NCBI Taxonomy" id="1841863"/>
    <lineage>
        <taxon>Bacteria</taxon>
        <taxon>Bacillati</taxon>
        <taxon>Actinomycetota</taxon>
        <taxon>Coriobacteriia</taxon>
        <taxon>Eggerthellales</taxon>
        <taxon>Eggerthellaceae</taxon>
        <taxon>Gordonibacter</taxon>
    </lineage>
</organism>
<dbReference type="PANTHER" id="PTHR44757">
    <property type="entry name" value="DIGUANYLATE CYCLASE DGCP"/>
    <property type="match status" value="1"/>
</dbReference>
<dbReference type="SUPFAM" id="SSF55785">
    <property type="entry name" value="PYP-like sensor domain (PAS domain)"/>
    <property type="match status" value="2"/>
</dbReference>
<evidence type="ECO:0000313" key="5">
    <source>
        <dbReference type="Proteomes" id="UP000587396"/>
    </source>
</evidence>
<dbReference type="Pfam" id="PF00990">
    <property type="entry name" value="GGDEF"/>
    <property type="match status" value="1"/>
</dbReference>
<dbReference type="Proteomes" id="UP000587396">
    <property type="component" value="Unassembled WGS sequence"/>
</dbReference>
<dbReference type="AlphaFoldDB" id="A0A842JH64"/>
<protein>
    <submittedName>
        <fullName evidence="4">Diguanylate cyclase</fullName>
    </submittedName>
</protein>
<dbReference type="Gene3D" id="3.30.70.270">
    <property type="match status" value="1"/>
</dbReference>
<dbReference type="Pfam" id="PF13426">
    <property type="entry name" value="PAS_9"/>
    <property type="match status" value="1"/>
</dbReference>
<dbReference type="CDD" id="cd01949">
    <property type="entry name" value="GGDEF"/>
    <property type="match status" value="1"/>
</dbReference>
<sequence length="424" mass="47087">MVGMGEDGLHGDAFLENSFLLENLQGGIVYSDYDPPFHLRYATEGMTRLSGYTHDELLRKEQMQLVHEDDVERLTAEVVDQFSRGDTFEVEYRLKRKDGSCVHVLDRAKAVLHDDGKRYIHCMLTDVTELKTMEQALKLSEEKYRLAIQGSGNVVFEWNDDTGEISFSENYRQVFSGEPPEGPLGVLLRDGWIDESSRRHFEALAQAAARSKEPGSMELKVRDGEGRYVWSSLSLTPLADGNGVVHAVVGCLRNIDDAKRRMELLTELSQRDGLTRALNRVAIEAIVNQQVADGGGGALAIVDVDDFKRVNDEYGHDRGDDVLVALADTVRGLLSDEASFARLGGDEFLLFLPEPCSDDEVERFARGIVEEVEAAFAQCTPPITVSLGAVRCGGGRNDFRTLYHAADQALYRTKDNGRNGYTVA</sequence>
<dbReference type="SMART" id="SM00091">
    <property type="entry name" value="PAS"/>
    <property type="match status" value="2"/>
</dbReference>
<dbReference type="SUPFAM" id="SSF55073">
    <property type="entry name" value="Nucleotide cyclase"/>
    <property type="match status" value="1"/>
</dbReference>
<dbReference type="RefSeq" id="WP_147581352.1">
    <property type="nucleotide sequence ID" value="NZ_JACMSE010000012.1"/>
</dbReference>
<dbReference type="SMART" id="SM00086">
    <property type="entry name" value="PAC"/>
    <property type="match status" value="2"/>
</dbReference>
<feature type="domain" description="PAC" evidence="2">
    <location>
        <begin position="215"/>
        <end position="267"/>
    </location>
</feature>
<dbReference type="PROSITE" id="PS50113">
    <property type="entry name" value="PAC"/>
    <property type="match status" value="2"/>
</dbReference>
<name>A0A842JH64_9ACTN</name>
<dbReference type="InterPro" id="IPR013655">
    <property type="entry name" value="PAS_fold_3"/>
</dbReference>
<dbReference type="InterPro" id="IPR029787">
    <property type="entry name" value="Nucleotide_cyclase"/>
</dbReference>
<gene>
    <name evidence="4" type="ORF">H7313_13595</name>
</gene>
<dbReference type="NCBIfam" id="TIGR00254">
    <property type="entry name" value="GGDEF"/>
    <property type="match status" value="1"/>
</dbReference>
<dbReference type="InterPro" id="IPR000700">
    <property type="entry name" value="PAS-assoc_C"/>
</dbReference>
<dbReference type="CDD" id="cd00130">
    <property type="entry name" value="PAS"/>
    <property type="match status" value="1"/>
</dbReference>
<dbReference type="InterPro" id="IPR035965">
    <property type="entry name" value="PAS-like_dom_sf"/>
</dbReference>
<dbReference type="PROSITE" id="PS50112">
    <property type="entry name" value="PAS"/>
    <property type="match status" value="1"/>
</dbReference>
<proteinExistence type="predicted"/>
<evidence type="ECO:0000313" key="4">
    <source>
        <dbReference type="EMBL" id="MBC2890366.1"/>
    </source>
</evidence>
<dbReference type="Pfam" id="PF08447">
    <property type="entry name" value="PAS_3"/>
    <property type="match status" value="1"/>
</dbReference>
<keyword evidence="5" id="KW-1185">Reference proteome</keyword>
<dbReference type="SMART" id="SM00267">
    <property type="entry name" value="GGDEF"/>
    <property type="match status" value="1"/>
</dbReference>
<dbReference type="EMBL" id="JACMSE010000012">
    <property type="protein sequence ID" value="MBC2890366.1"/>
    <property type="molecule type" value="Genomic_DNA"/>
</dbReference>
<evidence type="ECO:0000259" key="1">
    <source>
        <dbReference type="PROSITE" id="PS50112"/>
    </source>
</evidence>
<dbReference type="Gene3D" id="3.30.450.20">
    <property type="entry name" value="PAS domain"/>
    <property type="match status" value="2"/>
</dbReference>